<protein>
    <submittedName>
        <fullName evidence="8">Heat-labile enterotoxin alpha subunit</fullName>
    </submittedName>
</protein>
<evidence type="ECO:0000256" key="1">
    <source>
        <dbReference type="ARBA" id="ARBA00009092"/>
    </source>
</evidence>
<dbReference type="EMBL" id="SORE01000030">
    <property type="protein sequence ID" value="TDY38836.1"/>
    <property type="molecule type" value="Genomic_DNA"/>
</dbReference>
<reference evidence="8 9" key="1">
    <citation type="submission" date="2019-03" db="EMBL/GenBank/DDBJ databases">
        <title>Genomic Encyclopedia of Type Strains, Phase III (KMG-III): the genomes of soil and plant-associated and newly described type strains.</title>
        <authorList>
            <person name="Whitman W."/>
        </authorList>
    </citation>
    <scope>NUCLEOTIDE SEQUENCE [LARGE SCALE GENOMIC DNA]</scope>
    <source>
        <strain evidence="8 9">LMG 29544</strain>
    </source>
</reference>
<evidence type="ECO:0000313" key="9">
    <source>
        <dbReference type="Proteomes" id="UP000295509"/>
    </source>
</evidence>
<dbReference type="Proteomes" id="UP000295509">
    <property type="component" value="Unassembled WGS sequence"/>
</dbReference>
<dbReference type="Pfam" id="PF01375">
    <property type="entry name" value="Enterotoxin_a"/>
    <property type="match status" value="1"/>
</dbReference>
<evidence type="ECO:0000256" key="3">
    <source>
        <dbReference type="ARBA" id="ARBA00022729"/>
    </source>
</evidence>
<dbReference type="InterPro" id="IPR001144">
    <property type="entry name" value="Enterotoxin_A"/>
</dbReference>
<keyword evidence="6" id="KW-1015">Disulfide bond</keyword>
<proteinExistence type="inferred from homology"/>
<name>A0A4R8L7W0_9BURK</name>
<evidence type="ECO:0000256" key="7">
    <source>
        <dbReference type="SAM" id="MobiDB-lite"/>
    </source>
</evidence>
<keyword evidence="4" id="KW-0260">Enterotoxin</keyword>
<dbReference type="GO" id="GO:0090729">
    <property type="term" value="F:toxin activity"/>
    <property type="evidence" value="ECO:0007669"/>
    <property type="project" value="UniProtKB-KW"/>
</dbReference>
<keyword evidence="3" id="KW-0732">Signal</keyword>
<feature type="region of interest" description="Disordered" evidence="7">
    <location>
        <begin position="1"/>
        <end position="70"/>
    </location>
</feature>
<keyword evidence="9" id="KW-1185">Reference proteome</keyword>
<organism evidence="8 9">
    <name type="scientific">Paraburkholderia rhizosphaerae</name>
    <dbReference type="NCBI Taxonomy" id="480658"/>
    <lineage>
        <taxon>Bacteria</taxon>
        <taxon>Pseudomonadati</taxon>
        <taxon>Pseudomonadota</taxon>
        <taxon>Betaproteobacteria</taxon>
        <taxon>Burkholderiales</taxon>
        <taxon>Burkholderiaceae</taxon>
        <taxon>Paraburkholderia</taxon>
    </lineage>
</organism>
<feature type="compositionally biased region" description="Low complexity" evidence="7">
    <location>
        <begin position="40"/>
        <end position="52"/>
    </location>
</feature>
<evidence type="ECO:0000256" key="2">
    <source>
        <dbReference type="ARBA" id="ARBA00022656"/>
    </source>
</evidence>
<keyword evidence="2" id="KW-0800">Toxin</keyword>
<dbReference type="OrthoDB" id="8998393at2"/>
<accession>A0A4R8L7W0</accession>
<evidence type="ECO:0000256" key="4">
    <source>
        <dbReference type="ARBA" id="ARBA00022861"/>
    </source>
</evidence>
<evidence type="ECO:0000256" key="5">
    <source>
        <dbReference type="ARBA" id="ARBA00023026"/>
    </source>
</evidence>
<evidence type="ECO:0000256" key="6">
    <source>
        <dbReference type="ARBA" id="ARBA00023157"/>
    </source>
</evidence>
<dbReference type="GO" id="GO:0005615">
    <property type="term" value="C:extracellular space"/>
    <property type="evidence" value="ECO:0007669"/>
    <property type="project" value="InterPro"/>
</dbReference>
<keyword evidence="5" id="KW-0843">Virulence</keyword>
<gene>
    <name evidence="8" type="ORF">BX592_13062</name>
</gene>
<dbReference type="Gene3D" id="3.90.210.10">
    <property type="entry name" value="Heat-Labile Enterotoxin, subunit A"/>
    <property type="match status" value="1"/>
</dbReference>
<dbReference type="SUPFAM" id="SSF56399">
    <property type="entry name" value="ADP-ribosylation"/>
    <property type="match status" value="1"/>
</dbReference>
<dbReference type="AlphaFoldDB" id="A0A4R8L7W0"/>
<comment type="caution">
    <text evidence="8">The sequence shown here is derived from an EMBL/GenBank/DDBJ whole genome shotgun (WGS) entry which is preliminary data.</text>
</comment>
<feature type="compositionally biased region" description="Low complexity" evidence="7">
    <location>
        <begin position="12"/>
        <end position="27"/>
    </location>
</feature>
<sequence>MQVQTAASRPFSATDTDSADATPDAPARQSGTRLVRNVPASTQSSADTTASQRTKRGPALTKDAGRSPFREFRGGEQLRSTAWSYYPFDQADYSDRTGPNGICQGWVRSALSRLDNPETVDLTDAVRRMRADINHRGSFVSGDTITRARNLQRSADGLQLHHYAPARSAQMNGTRGSRINRFFELARQNLSVGDVAHFALGLNPRGKNTGTKGHVMLLQRLPQSRYALFDPNNGALTYSSRRDMEAGLRRYMDEAFADTGMQLTPDAVQFYAHSEQANDVHSPQGPHDAPNLPPTRPEAPLTASAQPESPTRDALGLRADQANSVSIDTLSGAAGEPNAMSGLNRGLATVALRGVAQGPASNLTDATEAIRQRLADPAQRPMTLSEIGDMQQQNGAGVVEPLPGYARRRGSDGILSAANLIADLRQHFDSLHVTGDTSVGYATDLAVINLSMRERSAQDRGAPQTRADGVPIVVQRLRELDDFRGDRYELYEPGSGVYRYDNFEEMANALRGVFDVGFRALGGVDHADTTYYANLSMPMGAAGGAAAPAARPSIGNLDLGQIEQRLGIIGAHPGLTPRPGLAPPPVRIEPRHDLRDLKRWAMSPMVLKPDGLFRPSTVSPAQLKAQGGFDSERTPVSDINLSVHNMDVASNPHLIDSAGYLGTFREEKTALSRLPEQSADGYIYFVAPTPNMVDVMGSLGYQAHAPWNGEVAAMGWIDYPQIRGWRVVKNGVAGEYVSNPDYRWDVYDQTRIAGAQPQLARLPVNDGIWREDGYRAYVSDNKKSGGSVKFNEDPNLTHALFYDAAWEKVRELNNRQAAGLDYRGALRLHAYGSSDTSNTQIYIDPRGKVQVNTMYSSYSTANGTRHDLMFGDDGRFHLIGDEKKVLRVGSDGYVYLGAVPDDPASLNGVFEYNGKNLVHQEDQKYLTTGLSVFTPFIDDQLHGERSEWHLRSPDGKDVNTPVVNQHTFRNMTAGSAQHLHAFYQDPDVALPRDAARFVTQVPGNAYRGNFLGYVNQITAEDARDTANWLRKQNAAWLFNDGFYAVANGPDAMEVRRLDGIPVWRAEGVSVEPANVSEVKFVPLLPLSSNYRIRNETAERVDAREARRNRVLAVLNQLSPGASDSQ</sequence>
<feature type="region of interest" description="Disordered" evidence="7">
    <location>
        <begin position="276"/>
        <end position="312"/>
    </location>
</feature>
<evidence type="ECO:0000313" key="8">
    <source>
        <dbReference type="EMBL" id="TDY38836.1"/>
    </source>
</evidence>
<comment type="similarity">
    <text evidence="1">Belongs to the enterotoxin A family.</text>
</comment>